<evidence type="ECO:0000313" key="6">
    <source>
        <dbReference type="EMBL" id="GHF64919.1"/>
    </source>
</evidence>
<sequence length="223" mass="25530">MLDSTTLTTEALCRSILERHHDTIQIQKPEFAIRKLTRIITAALDLANAKSFHGMSLRDLSAASGISMGGLYAYFDSKTTLARMILEEVTAQVRLALEAPPADVADDPVRHLEWLIDTHIRLTEILQPWFVFSFMEAKHFPRSERRLAVDNEALTEDYFARVIERGLQQGRFRPDTPVLLASLIKPLLQEWYIKRSKYRRRNVSMEEYSASVQAIVLRSCLPA</sequence>
<feature type="DNA-binding region" description="H-T-H motif" evidence="4">
    <location>
        <begin position="56"/>
        <end position="75"/>
    </location>
</feature>
<dbReference type="InterPro" id="IPR001647">
    <property type="entry name" value="HTH_TetR"/>
</dbReference>
<dbReference type="AlphaFoldDB" id="A0A8J3GZW4"/>
<organism evidence="6 7">
    <name type="scientific">Seohaeicola zhoushanensis</name>
    <dbReference type="NCBI Taxonomy" id="1569283"/>
    <lineage>
        <taxon>Bacteria</taxon>
        <taxon>Pseudomonadati</taxon>
        <taxon>Pseudomonadota</taxon>
        <taxon>Alphaproteobacteria</taxon>
        <taxon>Rhodobacterales</taxon>
        <taxon>Roseobacteraceae</taxon>
        <taxon>Seohaeicola</taxon>
    </lineage>
</organism>
<evidence type="ECO:0000313" key="7">
    <source>
        <dbReference type="Proteomes" id="UP000626220"/>
    </source>
</evidence>
<dbReference type="Pfam" id="PF00440">
    <property type="entry name" value="TetR_N"/>
    <property type="match status" value="1"/>
</dbReference>
<evidence type="ECO:0000256" key="1">
    <source>
        <dbReference type="ARBA" id="ARBA00023015"/>
    </source>
</evidence>
<gene>
    <name evidence="6" type="ORF">GCM10017056_40170</name>
</gene>
<dbReference type="EMBL" id="BNCJ01000016">
    <property type="protein sequence ID" value="GHF64919.1"/>
    <property type="molecule type" value="Genomic_DNA"/>
</dbReference>
<dbReference type="InterPro" id="IPR036271">
    <property type="entry name" value="Tet_transcr_reg_TetR-rel_C_sf"/>
</dbReference>
<dbReference type="InterPro" id="IPR009057">
    <property type="entry name" value="Homeodomain-like_sf"/>
</dbReference>
<dbReference type="PROSITE" id="PS50977">
    <property type="entry name" value="HTH_TETR_2"/>
    <property type="match status" value="1"/>
</dbReference>
<evidence type="ECO:0000259" key="5">
    <source>
        <dbReference type="PROSITE" id="PS50977"/>
    </source>
</evidence>
<dbReference type="SUPFAM" id="SSF46689">
    <property type="entry name" value="Homeodomain-like"/>
    <property type="match status" value="1"/>
</dbReference>
<dbReference type="PANTHER" id="PTHR30055">
    <property type="entry name" value="HTH-TYPE TRANSCRIPTIONAL REGULATOR RUTR"/>
    <property type="match status" value="1"/>
</dbReference>
<dbReference type="SUPFAM" id="SSF48498">
    <property type="entry name" value="Tetracyclin repressor-like, C-terminal domain"/>
    <property type="match status" value="1"/>
</dbReference>
<dbReference type="PANTHER" id="PTHR30055:SF240">
    <property type="entry name" value="HTH-TYPE TRANSCRIPTIONAL REGULATOR ACRR"/>
    <property type="match status" value="1"/>
</dbReference>
<dbReference type="Gene3D" id="1.10.357.10">
    <property type="entry name" value="Tetracycline Repressor, domain 2"/>
    <property type="match status" value="1"/>
</dbReference>
<reference evidence="6" key="2">
    <citation type="submission" date="2020-09" db="EMBL/GenBank/DDBJ databases">
        <authorList>
            <person name="Sun Q."/>
            <person name="Kim S."/>
        </authorList>
    </citation>
    <scope>NUCLEOTIDE SEQUENCE</scope>
    <source>
        <strain evidence="6">KCTC 42650</strain>
    </source>
</reference>
<dbReference type="GO" id="GO:0000976">
    <property type="term" value="F:transcription cis-regulatory region binding"/>
    <property type="evidence" value="ECO:0007669"/>
    <property type="project" value="TreeGrafter"/>
</dbReference>
<protein>
    <submittedName>
        <fullName evidence="6">TetR family transcriptional regulator</fullName>
    </submittedName>
</protein>
<reference evidence="6" key="1">
    <citation type="journal article" date="2014" name="Int. J. Syst. Evol. Microbiol.">
        <title>Complete genome sequence of Corynebacterium casei LMG S-19264T (=DSM 44701T), isolated from a smear-ripened cheese.</title>
        <authorList>
            <consortium name="US DOE Joint Genome Institute (JGI-PGF)"/>
            <person name="Walter F."/>
            <person name="Albersmeier A."/>
            <person name="Kalinowski J."/>
            <person name="Ruckert C."/>
        </authorList>
    </citation>
    <scope>NUCLEOTIDE SEQUENCE</scope>
    <source>
        <strain evidence="6">KCTC 42650</strain>
    </source>
</reference>
<accession>A0A8J3GZW4</accession>
<dbReference type="GO" id="GO:0003700">
    <property type="term" value="F:DNA-binding transcription factor activity"/>
    <property type="evidence" value="ECO:0007669"/>
    <property type="project" value="TreeGrafter"/>
</dbReference>
<dbReference type="InterPro" id="IPR050109">
    <property type="entry name" value="HTH-type_TetR-like_transc_reg"/>
</dbReference>
<dbReference type="Proteomes" id="UP000626220">
    <property type="component" value="Unassembled WGS sequence"/>
</dbReference>
<evidence type="ECO:0000256" key="2">
    <source>
        <dbReference type="ARBA" id="ARBA00023125"/>
    </source>
</evidence>
<evidence type="ECO:0000256" key="3">
    <source>
        <dbReference type="ARBA" id="ARBA00023163"/>
    </source>
</evidence>
<evidence type="ECO:0000256" key="4">
    <source>
        <dbReference type="PROSITE-ProRule" id="PRU00335"/>
    </source>
</evidence>
<keyword evidence="3" id="KW-0804">Transcription</keyword>
<keyword evidence="7" id="KW-1185">Reference proteome</keyword>
<dbReference type="PROSITE" id="PS01081">
    <property type="entry name" value="HTH_TETR_1"/>
    <property type="match status" value="1"/>
</dbReference>
<dbReference type="InterPro" id="IPR023772">
    <property type="entry name" value="DNA-bd_HTH_TetR-type_CS"/>
</dbReference>
<feature type="domain" description="HTH tetR-type" evidence="5">
    <location>
        <begin position="33"/>
        <end position="93"/>
    </location>
</feature>
<keyword evidence="2 4" id="KW-0238">DNA-binding</keyword>
<dbReference type="Gene3D" id="1.10.10.60">
    <property type="entry name" value="Homeodomain-like"/>
    <property type="match status" value="1"/>
</dbReference>
<name>A0A8J3GZW4_9RHOB</name>
<comment type="caution">
    <text evidence="6">The sequence shown here is derived from an EMBL/GenBank/DDBJ whole genome shotgun (WGS) entry which is preliminary data.</text>
</comment>
<keyword evidence="1" id="KW-0805">Transcription regulation</keyword>
<proteinExistence type="predicted"/>